<evidence type="ECO:0000256" key="3">
    <source>
        <dbReference type="ARBA" id="ARBA00022670"/>
    </source>
</evidence>
<organism evidence="6 7">
    <name type="scientific">Hermanssonia centrifuga</name>
    <dbReference type="NCBI Taxonomy" id="98765"/>
    <lineage>
        <taxon>Eukaryota</taxon>
        <taxon>Fungi</taxon>
        <taxon>Dikarya</taxon>
        <taxon>Basidiomycota</taxon>
        <taxon>Agaricomycotina</taxon>
        <taxon>Agaricomycetes</taxon>
        <taxon>Polyporales</taxon>
        <taxon>Meruliaceae</taxon>
        <taxon>Hermanssonia</taxon>
    </lineage>
</organism>
<dbReference type="OrthoDB" id="443318at2759"/>
<evidence type="ECO:0000256" key="4">
    <source>
        <dbReference type="ARBA" id="ARBA00022801"/>
    </source>
</evidence>
<evidence type="ECO:0000256" key="2">
    <source>
        <dbReference type="ARBA" id="ARBA00022645"/>
    </source>
</evidence>
<comment type="similarity">
    <text evidence="1">Belongs to the peptidase S10 family.</text>
</comment>
<comment type="caution">
    <text evidence="6">The sequence shown here is derived from an EMBL/GenBank/DDBJ whole genome shotgun (WGS) entry which is preliminary data.</text>
</comment>
<dbReference type="Proteomes" id="UP000186601">
    <property type="component" value="Unassembled WGS sequence"/>
</dbReference>
<dbReference type="PANTHER" id="PTHR11802">
    <property type="entry name" value="SERINE PROTEASE FAMILY S10 SERINE CARBOXYPEPTIDASE"/>
    <property type="match status" value="1"/>
</dbReference>
<accession>A0A2R6NIG4</accession>
<dbReference type="AlphaFoldDB" id="A0A2R6NIG4"/>
<evidence type="ECO:0000256" key="1">
    <source>
        <dbReference type="ARBA" id="ARBA00009431"/>
    </source>
</evidence>
<dbReference type="InterPro" id="IPR029058">
    <property type="entry name" value="AB_hydrolase_fold"/>
</dbReference>
<evidence type="ECO:0000256" key="5">
    <source>
        <dbReference type="ARBA" id="ARBA00023180"/>
    </source>
</evidence>
<dbReference type="PRINTS" id="PR00724">
    <property type="entry name" value="CRBOXYPTASEC"/>
</dbReference>
<keyword evidence="2" id="KW-0121">Carboxypeptidase</keyword>
<evidence type="ECO:0000313" key="7">
    <source>
        <dbReference type="Proteomes" id="UP000186601"/>
    </source>
</evidence>
<dbReference type="InterPro" id="IPR001563">
    <property type="entry name" value="Peptidase_S10"/>
</dbReference>
<proteinExistence type="inferred from homology"/>
<dbReference type="Gene3D" id="3.40.50.1820">
    <property type="entry name" value="alpha/beta hydrolase"/>
    <property type="match status" value="1"/>
</dbReference>
<dbReference type="GO" id="GO:0006508">
    <property type="term" value="P:proteolysis"/>
    <property type="evidence" value="ECO:0007669"/>
    <property type="project" value="UniProtKB-KW"/>
</dbReference>
<gene>
    <name evidence="6" type="ORF">PHLCEN_2v12078</name>
</gene>
<dbReference type="PANTHER" id="PTHR11802:SF452">
    <property type="entry name" value="CARBOXYPEPTIDASE"/>
    <property type="match status" value="1"/>
</dbReference>
<dbReference type="GO" id="GO:0004185">
    <property type="term" value="F:serine-type carboxypeptidase activity"/>
    <property type="evidence" value="ECO:0007669"/>
    <property type="project" value="InterPro"/>
</dbReference>
<dbReference type="EMBL" id="MLYV02001223">
    <property type="protein sequence ID" value="PSR72048.1"/>
    <property type="molecule type" value="Genomic_DNA"/>
</dbReference>
<keyword evidence="5" id="KW-0325">Glycoprotein</keyword>
<dbReference type="STRING" id="98765.A0A2R6NIG4"/>
<evidence type="ECO:0008006" key="8">
    <source>
        <dbReference type="Google" id="ProtNLM"/>
    </source>
</evidence>
<name>A0A2R6NIG4_9APHY</name>
<keyword evidence="7" id="KW-1185">Reference proteome</keyword>
<dbReference type="SUPFAM" id="SSF53474">
    <property type="entry name" value="alpha/beta-Hydrolases"/>
    <property type="match status" value="1"/>
</dbReference>
<keyword evidence="3" id="KW-0645">Protease</keyword>
<keyword evidence="4" id="KW-0378">Hydrolase</keyword>
<protein>
    <recommendedName>
        <fullName evidence="8">Carboxypeptidase</fullName>
    </recommendedName>
</protein>
<reference evidence="6 7" key="1">
    <citation type="submission" date="2018-02" db="EMBL/GenBank/DDBJ databases">
        <title>Genome sequence of the basidiomycete white-rot fungus Phlebia centrifuga.</title>
        <authorList>
            <person name="Granchi Z."/>
            <person name="Peng M."/>
            <person name="de Vries R.P."/>
            <person name="Hilden K."/>
            <person name="Makela M.R."/>
            <person name="Grigoriev I."/>
            <person name="Riley R."/>
        </authorList>
    </citation>
    <scope>NUCLEOTIDE SEQUENCE [LARGE SCALE GENOMIC DNA]</scope>
    <source>
        <strain evidence="6 7">FBCC195</strain>
    </source>
</reference>
<dbReference type="GO" id="GO:0000324">
    <property type="term" value="C:fungal-type vacuole"/>
    <property type="evidence" value="ECO:0007669"/>
    <property type="project" value="TreeGrafter"/>
</dbReference>
<evidence type="ECO:0000313" key="6">
    <source>
        <dbReference type="EMBL" id="PSR72048.1"/>
    </source>
</evidence>
<sequence length="300" mass="32969">MLWLNGGPGASTIASGLLFENGPCSVSPDNKTVRNDHSWNEKMNIIYLDEPIGTGYSYATDGSKVTTLTNLAVDVYAFLQVFMHRFPQYASMPFHLAAESWGGHFGPNIAHYIFERNQELVYAPRTGILKINLASVILANGLTEPASQFESIHPYICGAAPYHPLDPDGAVCKTLKVNTQAYIKIALGVDPSYNYAMVNSEVNQAFYLEGQAMLDSAALLPALVNHGIRLMAYAGNTDGMCNYMGVELWMSRLEHRFHDEFARTPSLRWRTKRAGTYVGEVRSAGPGAGNVTFVQIYDAG</sequence>
<dbReference type="Pfam" id="PF00450">
    <property type="entry name" value="Peptidase_S10"/>
    <property type="match status" value="2"/>
</dbReference>